<dbReference type="GO" id="GO:0043565">
    <property type="term" value="F:sequence-specific DNA binding"/>
    <property type="evidence" value="ECO:0007669"/>
    <property type="project" value="TreeGrafter"/>
</dbReference>
<evidence type="ECO:0000256" key="2">
    <source>
        <dbReference type="ARBA" id="ARBA00023015"/>
    </source>
</evidence>
<dbReference type="InterPro" id="IPR036390">
    <property type="entry name" value="WH_DNA-bd_sf"/>
</dbReference>
<dbReference type="AlphaFoldDB" id="A0A9X2HL71"/>
<comment type="similarity">
    <text evidence="1">Belongs to the LysR transcriptional regulatory family.</text>
</comment>
<evidence type="ECO:0000259" key="5">
    <source>
        <dbReference type="PROSITE" id="PS50931"/>
    </source>
</evidence>
<sequence length="308" mass="34079">MNLGIVRTLVDILDAGNLSEAARRRGVTRSQISKELKELERQAGTMLVYRTTRHVAPTEAGRILYEHGHRMLAELRAAREAIQGLGDEIRGHVRISVPTALGTSHLGGALIAFQERHPEVTLRVRYSNLVENLVGDEVDIAVRILRDVPVSEFASEVSQIPWRLFAATSYLARRKPIAKPEDLADCDFLCTTGPPSSPTPLTLRLQSGRRIEQVAMKARMQSEHLPFLREAMLGGLGIAPLPDYAASDDVDRGAARVILPEWKLIGLDGRLFILAAQDRNAPRAVRALIDHLREMLGVIVDRYAADRG</sequence>
<dbReference type="InterPro" id="IPR000847">
    <property type="entry name" value="LysR_HTH_N"/>
</dbReference>
<dbReference type="Pfam" id="PF03466">
    <property type="entry name" value="LysR_substrate"/>
    <property type="match status" value="1"/>
</dbReference>
<name>A0A9X2HL71_9SPHN</name>
<evidence type="ECO:0000313" key="6">
    <source>
        <dbReference type="EMBL" id="MCP3730581.1"/>
    </source>
</evidence>
<organism evidence="6 7">
    <name type="scientific">Sphingomonas tagetis</name>
    <dbReference type="NCBI Taxonomy" id="2949092"/>
    <lineage>
        <taxon>Bacteria</taxon>
        <taxon>Pseudomonadati</taxon>
        <taxon>Pseudomonadota</taxon>
        <taxon>Alphaproteobacteria</taxon>
        <taxon>Sphingomonadales</taxon>
        <taxon>Sphingomonadaceae</taxon>
        <taxon>Sphingomonas</taxon>
    </lineage>
</organism>
<keyword evidence="2" id="KW-0805">Transcription regulation</keyword>
<dbReference type="Gene3D" id="3.40.190.290">
    <property type="match status" value="1"/>
</dbReference>
<dbReference type="EMBL" id="JAMLDX010000005">
    <property type="protein sequence ID" value="MCP3730581.1"/>
    <property type="molecule type" value="Genomic_DNA"/>
</dbReference>
<reference evidence="6" key="1">
    <citation type="submission" date="2022-05" db="EMBL/GenBank/DDBJ databases">
        <title>Sphingomonas sp. strain MG17 Genome sequencing and assembly.</title>
        <authorList>
            <person name="Kim I."/>
        </authorList>
    </citation>
    <scope>NUCLEOTIDE SEQUENCE</scope>
    <source>
        <strain evidence="6">MG17</strain>
    </source>
</reference>
<dbReference type="InterPro" id="IPR058163">
    <property type="entry name" value="LysR-type_TF_proteobact-type"/>
</dbReference>
<dbReference type="RefSeq" id="WP_254292706.1">
    <property type="nucleotide sequence ID" value="NZ_JAMLDX010000005.1"/>
</dbReference>
<evidence type="ECO:0000256" key="4">
    <source>
        <dbReference type="ARBA" id="ARBA00023163"/>
    </source>
</evidence>
<accession>A0A9X2HL71</accession>
<dbReference type="SUPFAM" id="SSF53850">
    <property type="entry name" value="Periplasmic binding protein-like II"/>
    <property type="match status" value="1"/>
</dbReference>
<dbReference type="PANTHER" id="PTHR30537">
    <property type="entry name" value="HTH-TYPE TRANSCRIPTIONAL REGULATOR"/>
    <property type="match status" value="1"/>
</dbReference>
<dbReference type="PANTHER" id="PTHR30537:SF35">
    <property type="entry name" value="TRANSCRIPTIONAL REGULATORY PROTEIN"/>
    <property type="match status" value="1"/>
</dbReference>
<comment type="caution">
    <text evidence="6">The sequence shown here is derived from an EMBL/GenBank/DDBJ whole genome shotgun (WGS) entry which is preliminary data.</text>
</comment>
<dbReference type="GO" id="GO:0003700">
    <property type="term" value="F:DNA-binding transcription factor activity"/>
    <property type="evidence" value="ECO:0007669"/>
    <property type="project" value="InterPro"/>
</dbReference>
<evidence type="ECO:0000313" key="7">
    <source>
        <dbReference type="Proteomes" id="UP001139451"/>
    </source>
</evidence>
<evidence type="ECO:0000256" key="3">
    <source>
        <dbReference type="ARBA" id="ARBA00023125"/>
    </source>
</evidence>
<dbReference type="GO" id="GO:0006351">
    <property type="term" value="P:DNA-templated transcription"/>
    <property type="evidence" value="ECO:0007669"/>
    <property type="project" value="TreeGrafter"/>
</dbReference>
<dbReference type="Proteomes" id="UP001139451">
    <property type="component" value="Unassembled WGS sequence"/>
</dbReference>
<gene>
    <name evidence="6" type="ORF">M9978_09095</name>
</gene>
<dbReference type="Pfam" id="PF00126">
    <property type="entry name" value="HTH_1"/>
    <property type="match status" value="1"/>
</dbReference>
<evidence type="ECO:0000256" key="1">
    <source>
        <dbReference type="ARBA" id="ARBA00009437"/>
    </source>
</evidence>
<dbReference type="FunFam" id="1.10.10.10:FF:000001">
    <property type="entry name" value="LysR family transcriptional regulator"/>
    <property type="match status" value="1"/>
</dbReference>
<dbReference type="PROSITE" id="PS50931">
    <property type="entry name" value="HTH_LYSR"/>
    <property type="match status" value="1"/>
</dbReference>
<protein>
    <submittedName>
        <fullName evidence="6">LysR substrate-binding domain-containing protein</fullName>
    </submittedName>
</protein>
<feature type="domain" description="HTH lysR-type" evidence="5">
    <location>
        <begin position="1"/>
        <end position="58"/>
    </location>
</feature>
<keyword evidence="4" id="KW-0804">Transcription</keyword>
<keyword evidence="7" id="KW-1185">Reference proteome</keyword>
<proteinExistence type="inferred from homology"/>
<dbReference type="Gene3D" id="1.10.10.10">
    <property type="entry name" value="Winged helix-like DNA-binding domain superfamily/Winged helix DNA-binding domain"/>
    <property type="match status" value="1"/>
</dbReference>
<dbReference type="CDD" id="cd08422">
    <property type="entry name" value="PBP2_CrgA_like"/>
    <property type="match status" value="1"/>
</dbReference>
<keyword evidence="3" id="KW-0238">DNA-binding</keyword>
<dbReference type="SUPFAM" id="SSF46785">
    <property type="entry name" value="Winged helix' DNA-binding domain"/>
    <property type="match status" value="1"/>
</dbReference>
<dbReference type="InterPro" id="IPR036388">
    <property type="entry name" value="WH-like_DNA-bd_sf"/>
</dbReference>
<dbReference type="InterPro" id="IPR005119">
    <property type="entry name" value="LysR_subst-bd"/>
</dbReference>